<gene>
    <name evidence="1" type="ORF">S01H4_06672</name>
</gene>
<protein>
    <submittedName>
        <fullName evidence="1">Uncharacterized protein</fullName>
    </submittedName>
</protein>
<dbReference type="AlphaFoldDB" id="X0YJM4"/>
<name>X0YJM4_9ZZZZ</name>
<accession>X0YJM4</accession>
<sequence>MVIKIKNAEAFSKREMIRSEGVSIEKLELWKSRGIVKSFTVYLSLEGLEELKKQVDLTYEAVKKSLS</sequence>
<proteinExistence type="predicted"/>
<evidence type="ECO:0000313" key="1">
    <source>
        <dbReference type="EMBL" id="GAG56299.1"/>
    </source>
</evidence>
<comment type="caution">
    <text evidence="1">The sequence shown here is derived from an EMBL/GenBank/DDBJ whole genome shotgun (WGS) entry which is preliminary data.</text>
</comment>
<organism evidence="1">
    <name type="scientific">marine sediment metagenome</name>
    <dbReference type="NCBI Taxonomy" id="412755"/>
    <lineage>
        <taxon>unclassified sequences</taxon>
        <taxon>metagenomes</taxon>
        <taxon>ecological metagenomes</taxon>
    </lineage>
</organism>
<reference evidence="1" key="1">
    <citation type="journal article" date="2014" name="Front. Microbiol.">
        <title>High frequency of phylogenetically diverse reductive dehalogenase-homologous genes in deep subseafloor sedimentary metagenomes.</title>
        <authorList>
            <person name="Kawai M."/>
            <person name="Futagami T."/>
            <person name="Toyoda A."/>
            <person name="Takaki Y."/>
            <person name="Nishi S."/>
            <person name="Hori S."/>
            <person name="Arai W."/>
            <person name="Tsubouchi T."/>
            <person name="Morono Y."/>
            <person name="Uchiyama I."/>
            <person name="Ito T."/>
            <person name="Fujiyama A."/>
            <person name="Inagaki F."/>
            <person name="Takami H."/>
        </authorList>
    </citation>
    <scope>NUCLEOTIDE SEQUENCE</scope>
    <source>
        <strain evidence="1">Expedition CK06-06</strain>
    </source>
</reference>
<dbReference type="EMBL" id="BART01002088">
    <property type="protein sequence ID" value="GAG56299.1"/>
    <property type="molecule type" value="Genomic_DNA"/>
</dbReference>